<dbReference type="AlphaFoldDB" id="A0ABD2LE89"/>
<feature type="region of interest" description="Disordered" evidence="2">
    <location>
        <begin position="138"/>
        <end position="170"/>
    </location>
</feature>
<dbReference type="PANTHER" id="PTHR15885">
    <property type="entry name" value="COILED-COIL DOMAIN-CONTAINING PROTEIN 174"/>
    <property type="match status" value="1"/>
</dbReference>
<proteinExistence type="predicted"/>
<feature type="compositionally biased region" description="Polar residues" evidence="2">
    <location>
        <begin position="148"/>
        <end position="158"/>
    </location>
</feature>
<feature type="compositionally biased region" description="Basic and acidic residues" evidence="2">
    <location>
        <begin position="138"/>
        <end position="147"/>
    </location>
</feature>
<dbReference type="InterPro" id="IPR025066">
    <property type="entry name" value="CCDC174-like"/>
</dbReference>
<evidence type="ECO:0000256" key="2">
    <source>
        <dbReference type="SAM" id="MobiDB-lite"/>
    </source>
</evidence>
<protein>
    <submittedName>
        <fullName evidence="3">Uncharacterized protein</fullName>
    </submittedName>
</protein>
<evidence type="ECO:0000256" key="1">
    <source>
        <dbReference type="ARBA" id="ARBA00023054"/>
    </source>
</evidence>
<gene>
    <name evidence="3" type="ORF">niasHT_013614</name>
</gene>
<feature type="compositionally biased region" description="Basic and acidic residues" evidence="2">
    <location>
        <begin position="226"/>
        <end position="245"/>
    </location>
</feature>
<accession>A0ABD2LE89</accession>
<keyword evidence="1" id="KW-0175">Coiled coil</keyword>
<name>A0ABD2LE89_9BILA</name>
<keyword evidence="4" id="KW-1185">Reference proteome</keyword>
<evidence type="ECO:0000313" key="3">
    <source>
        <dbReference type="EMBL" id="KAL3113504.1"/>
    </source>
</evidence>
<evidence type="ECO:0000313" key="4">
    <source>
        <dbReference type="Proteomes" id="UP001620626"/>
    </source>
</evidence>
<organism evidence="3 4">
    <name type="scientific">Heterodera trifolii</name>
    <dbReference type="NCBI Taxonomy" id="157864"/>
    <lineage>
        <taxon>Eukaryota</taxon>
        <taxon>Metazoa</taxon>
        <taxon>Ecdysozoa</taxon>
        <taxon>Nematoda</taxon>
        <taxon>Chromadorea</taxon>
        <taxon>Rhabditida</taxon>
        <taxon>Tylenchina</taxon>
        <taxon>Tylenchomorpha</taxon>
        <taxon>Tylenchoidea</taxon>
        <taxon>Heteroderidae</taxon>
        <taxon>Heteroderinae</taxon>
        <taxon>Heterodera</taxon>
    </lineage>
</organism>
<comment type="caution">
    <text evidence="3">The sequence shown here is derived from an EMBL/GenBank/DDBJ whole genome shotgun (WGS) entry which is preliminary data.</text>
</comment>
<dbReference type="Proteomes" id="UP001620626">
    <property type="component" value="Unassembled WGS sequence"/>
</dbReference>
<reference evidence="3 4" key="1">
    <citation type="submission" date="2024-10" db="EMBL/GenBank/DDBJ databases">
        <authorList>
            <person name="Kim D."/>
        </authorList>
    </citation>
    <scope>NUCLEOTIDE SEQUENCE [LARGE SCALE GENOMIC DNA]</scope>
    <source>
        <strain evidence="3">BH-2024</strain>
    </source>
</reference>
<feature type="region of interest" description="Disordered" evidence="2">
    <location>
        <begin position="210"/>
        <end position="344"/>
    </location>
</feature>
<dbReference type="PANTHER" id="PTHR15885:SF1">
    <property type="entry name" value="COILED-COIL DOMAIN-CONTAINING PROTEIN 174"/>
    <property type="match status" value="1"/>
</dbReference>
<sequence>MADEQEETPVAPPQPVLHTENVSSFLDLQTEFIKRRDAAIAGKSQSFATEPTHRRTPRNNILAISKEEKKAKSEVSTLRAQRIRQNEEAIRKEEQQRAKQQQILQQKAAIYERMAKGERLVYDDGKEAEFLVDFHAKKKELEEEARNKPSTSSETNGESRGEGATFTLESPLVVHYDYSEDKGRVFGASHVPLPTMDEEAREQKIKELIAMTEETHRKRAERKRQRNEEEAEERRRLNRVRERMGLEPIPSSEDEEEEEQKGAAEITESDVSAIPLPPSSPEAKTTKEPEQKKQRFGVREWDRGKIGCMRWAEEQRDEREDEFAPPSFYYGEENDGRGKKKRKN</sequence>
<feature type="compositionally biased region" description="Basic and acidic residues" evidence="2">
    <location>
        <begin position="284"/>
        <end position="318"/>
    </location>
</feature>
<dbReference type="EMBL" id="JBICBT010000446">
    <property type="protein sequence ID" value="KAL3113504.1"/>
    <property type="molecule type" value="Genomic_DNA"/>
</dbReference>